<feature type="compositionally biased region" description="Acidic residues" evidence="1">
    <location>
        <begin position="74"/>
        <end position="84"/>
    </location>
</feature>
<keyword evidence="2" id="KW-0472">Membrane</keyword>
<keyword evidence="2" id="KW-1133">Transmembrane helix</keyword>
<gene>
    <name evidence="3" type="ORF">H9624_09530</name>
</gene>
<dbReference type="RefSeq" id="WP_251839669.1">
    <property type="nucleotide sequence ID" value="NZ_JACSPO010000004.1"/>
</dbReference>
<feature type="compositionally biased region" description="Basic and acidic residues" evidence="1">
    <location>
        <begin position="63"/>
        <end position="73"/>
    </location>
</feature>
<reference evidence="3 4" key="1">
    <citation type="submission" date="2020-08" db="EMBL/GenBank/DDBJ databases">
        <title>A Genomic Blueprint of the Chicken Gut Microbiome.</title>
        <authorList>
            <person name="Gilroy R."/>
            <person name="Ravi A."/>
            <person name="Getino M."/>
            <person name="Pursley I."/>
            <person name="Horton D.L."/>
            <person name="Alikhan N.-F."/>
            <person name="Baker D."/>
            <person name="Gharbi K."/>
            <person name="Hall N."/>
            <person name="Watson M."/>
            <person name="Adriaenssens E.M."/>
            <person name="Foster-Nyarko E."/>
            <person name="Jarju S."/>
            <person name="Secka A."/>
            <person name="Antonio M."/>
            <person name="Oren A."/>
            <person name="Chaudhuri R."/>
            <person name="La Ragione R.M."/>
            <person name="Hildebrand F."/>
            <person name="Pallen M.J."/>
        </authorList>
    </citation>
    <scope>NUCLEOTIDE SEQUENCE [LARGE SCALE GENOMIC DNA]</scope>
    <source>
        <strain evidence="3 4">Sa1BUA1</strain>
    </source>
</reference>
<name>A0ABR8Z3I0_9MICO</name>
<protein>
    <submittedName>
        <fullName evidence="3">Uncharacterized protein</fullName>
    </submittedName>
</protein>
<feature type="transmembrane region" description="Helical" evidence="2">
    <location>
        <begin position="31"/>
        <end position="53"/>
    </location>
</feature>
<dbReference type="EMBL" id="JACSPO010000004">
    <property type="protein sequence ID" value="MBD8062563.1"/>
    <property type="molecule type" value="Genomic_DNA"/>
</dbReference>
<keyword evidence="4" id="KW-1185">Reference proteome</keyword>
<keyword evidence="2" id="KW-0812">Transmembrane</keyword>
<proteinExistence type="predicted"/>
<evidence type="ECO:0000313" key="4">
    <source>
        <dbReference type="Proteomes" id="UP000661894"/>
    </source>
</evidence>
<comment type="caution">
    <text evidence="3">The sequence shown here is derived from an EMBL/GenBank/DDBJ whole genome shotgun (WGS) entry which is preliminary data.</text>
</comment>
<organism evidence="3 4">
    <name type="scientific">Oceanitalea stevensii</name>
    <dbReference type="NCBI Taxonomy" id="2763072"/>
    <lineage>
        <taxon>Bacteria</taxon>
        <taxon>Bacillati</taxon>
        <taxon>Actinomycetota</taxon>
        <taxon>Actinomycetes</taxon>
        <taxon>Micrococcales</taxon>
        <taxon>Bogoriellaceae</taxon>
        <taxon>Georgenia</taxon>
    </lineage>
</organism>
<feature type="region of interest" description="Disordered" evidence="1">
    <location>
        <begin position="61"/>
        <end position="84"/>
    </location>
</feature>
<evidence type="ECO:0000256" key="1">
    <source>
        <dbReference type="SAM" id="MobiDB-lite"/>
    </source>
</evidence>
<dbReference type="Proteomes" id="UP000661894">
    <property type="component" value="Unassembled WGS sequence"/>
</dbReference>
<accession>A0ABR8Z3I0</accession>
<evidence type="ECO:0000313" key="3">
    <source>
        <dbReference type="EMBL" id="MBD8062563.1"/>
    </source>
</evidence>
<sequence>MTPTLLAPVLLVLSAQTPTPPAPDPDMTIYTVTPGIAGFIAFFVLAFVGWLLFRSLTKHVRKVEHEGRRRTESETEEPEAGPGR</sequence>
<evidence type="ECO:0000256" key="2">
    <source>
        <dbReference type="SAM" id="Phobius"/>
    </source>
</evidence>